<dbReference type="AlphaFoldDB" id="T0YHQ3"/>
<proteinExistence type="predicted"/>
<accession>T0YHQ3</accession>
<dbReference type="InterPro" id="IPR025738">
    <property type="entry name" value="BatD"/>
</dbReference>
<gene>
    <name evidence="1" type="ORF">B2A_12591</name>
</gene>
<comment type="caution">
    <text evidence="1">The sequence shown here is derived from an EMBL/GenBank/DDBJ whole genome shotgun (WGS) entry which is preliminary data.</text>
</comment>
<feature type="non-terminal residue" evidence="1">
    <location>
        <position position="158"/>
    </location>
</feature>
<dbReference type="PANTHER" id="PTHR40940:SF1">
    <property type="entry name" value="PROTEIN BATD"/>
    <property type="match status" value="1"/>
</dbReference>
<dbReference type="PANTHER" id="PTHR40940">
    <property type="entry name" value="PROTEIN BATD-RELATED"/>
    <property type="match status" value="1"/>
</dbReference>
<name>T0YHQ3_9ZZZZ</name>
<organism evidence="1">
    <name type="scientific">mine drainage metagenome</name>
    <dbReference type="NCBI Taxonomy" id="410659"/>
    <lineage>
        <taxon>unclassified sequences</taxon>
        <taxon>metagenomes</taxon>
        <taxon>ecological metagenomes</taxon>
    </lineage>
</organism>
<protein>
    <submittedName>
        <fullName evidence="1">Uncharacterized protein</fullName>
    </submittedName>
</protein>
<reference evidence="1" key="2">
    <citation type="journal article" date="2014" name="ISME J.">
        <title>Microbial stratification in low pH oxic and suboxic macroscopic growths along an acid mine drainage.</title>
        <authorList>
            <person name="Mendez-Garcia C."/>
            <person name="Mesa V."/>
            <person name="Sprenger R.R."/>
            <person name="Richter M."/>
            <person name="Diez M.S."/>
            <person name="Solano J."/>
            <person name="Bargiela R."/>
            <person name="Golyshina O.V."/>
            <person name="Manteca A."/>
            <person name="Ramos J.L."/>
            <person name="Gallego J.R."/>
            <person name="Llorente I."/>
            <person name="Martins Dos Santos V.A."/>
            <person name="Jensen O.N."/>
            <person name="Pelaez A.I."/>
            <person name="Sanchez J."/>
            <person name="Ferrer M."/>
        </authorList>
    </citation>
    <scope>NUCLEOTIDE SEQUENCE</scope>
</reference>
<reference evidence="1" key="1">
    <citation type="submission" date="2013-08" db="EMBL/GenBank/DDBJ databases">
        <authorList>
            <person name="Mendez C."/>
            <person name="Richter M."/>
            <person name="Ferrer M."/>
            <person name="Sanchez J."/>
        </authorList>
    </citation>
    <scope>NUCLEOTIDE SEQUENCE</scope>
</reference>
<evidence type="ECO:0000313" key="1">
    <source>
        <dbReference type="EMBL" id="EQD34976.1"/>
    </source>
</evidence>
<sequence length="158" mass="17116">MTRRYALFPLRSGTVHLAGPVLDGQVAVTQNTSPWSGFFGQLVQSARPIEIHGDPIVLSVRPRPPGQRSGDWLPARQVTLSAQWSPATLRAQAGNPLTVTLHLRATGLTAGQLPNLAHLITPPAGLSAYPDKPRLRNTMQGEEMVGERDQTLAFIANR</sequence>
<dbReference type="EMBL" id="AUZZ01009084">
    <property type="protein sequence ID" value="EQD34976.1"/>
    <property type="molecule type" value="Genomic_DNA"/>
</dbReference>